<evidence type="ECO:0000313" key="14">
    <source>
        <dbReference type="EMBL" id="SDE32610.1"/>
    </source>
</evidence>
<name>A0A1G7C1F3_9ACTO</name>
<keyword evidence="8 10" id="KW-0120">Carbon dioxide fixation</keyword>
<dbReference type="InterPro" id="IPR021135">
    <property type="entry name" value="PEP_COase"/>
</dbReference>
<comment type="subunit">
    <text evidence="10">Homotetramer.</text>
</comment>
<evidence type="ECO:0000256" key="6">
    <source>
        <dbReference type="ARBA" id="ARBA00022842"/>
    </source>
</evidence>
<feature type="active site" evidence="10 11">
    <location>
        <position position="145"/>
    </location>
</feature>
<dbReference type="GO" id="GO:0005829">
    <property type="term" value="C:cytosol"/>
    <property type="evidence" value="ECO:0007669"/>
    <property type="project" value="TreeGrafter"/>
</dbReference>
<dbReference type="NCBIfam" id="NF000584">
    <property type="entry name" value="PRK00009.1"/>
    <property type="match status" value="1"/>
</dbReference>
<keyword evidence="15" id="KW-1185">Reference proteome</keyword>
<evidence type="ECO:0000256" key="3">
    <source>
        <dbReference type="ARBA" id="ARBA00008346"/>
    </source>
</evidence>
<evidence type="ECO:0000256" key="4">
    <source>
        <dbReference type="ARBA" id="ARBA00012305"/>
    </source>
</evidence>
<dbReference type="InterPro" id="IPR018129">
    <property type="entry name" value="PEP_COase_Lys_AS"/>
</dbReference>
<dbReference type="GO" id="GO:0006099">
    <property type="term" value="P:tricarboxylic acid cycle"/>
    <property type="evidence" value="ECO:0007669"/>
    <property type="project" value="InterPro"/>
</dbReference>
<dbReference type="GO" id="GO:0000287">
    <property type="term" value="F:magnesium ion binding"/>
    <property type="evidence" value="ECO:0007669"/>
    <property type="project" value="UniProtKB-UniRule"/>
</dbReference>
<organism evidence="14 15">
    <name type="scientific">Actinobaculum suis</name>
    <dbReference type="NCBI Taxonomy" id="1657"/>
    <lineage>
        <taxon>Bacteria</taxon>
        <taxon>Bacillati</taxon>
        <taxon>Actinomycetota</taxon>
        <taxon>Actinomycetes</taxon>
        <taxon>Actinomycetales</taxon>
        <taxon>Actinomycetaceae</taxon>
        <taxon>Actinobaculum</taxon>
    </lineage>
</organism>
<comment type="cofactor">
    <cofactor evidence="1 10">
        <name>Mg(2+)</name>
        <dbReference type="ChEBI" id="CHEBI:18420"/>
    </cofactor>
</comment>
<dbReference type="HAMAP" id="MF_00595">
    <property type="entry name" value="PEPcase_type1"/>
    <property type="match status" value="1"/>
</dbReference>
<dbReference type="PROSITE" id="PS00393">
    <property type="entry name" value="PEPCASE_2"/>
    <property type="match status" value="1"/>
</dbReference>
<keyword evidence="6 10" id="KW-0460">Magnesium</keyword>
<evidence type="ECO:0000256" key="10">
    <source>
        <dbReference type="HAMAP-Rule" id="MF_00595"/>
    </source>
</evidence>
<comment type="similarity">
    <text evidence="3 10">Belongs to the PEPCase type 1 family.</text>
</comment>
<dbReference type="SUPFAM" id="SSF51621">
    <property type="entry name" value="Phosphoenolpyruvate/pyruvate domain"/>
    <property type="match status" value="1"/>
</dbReference>
<dbReference type="PROSITE" id="PS00781">
    <property type="entry name" value="PEPCASE_1"/>
    <property type="match status" value="1"/>
</dbReference>
<reference evidence="14" key="2">
    <citation type="submission" date="2016-10" db="EMBL/GenBank/DDBJ databases">
        <authorList>
            <person name="de Groot N.N."/>
        </authorList>
    </citation>
    <scope>NUCLEOTIDE SEQUENCE [LARGE SCALE GENOMIC DNA]</scope>
    <source>
        <strain evidence="14">DSM 20639</strain>
    </source>
</reference>
<dbReference type="AlphaFoldDB" id="A0A1G7C1F3"/>
<comment type="function">
    <text evidence="2 10">Forms oxaloacetate, a four-carbon dicarboxylic acid source for the tricarboxylic acid cycle.</text>
</comment>
<dbReference type="PANTHER" id="PTHR30523">
    <property type="entry name" value="PHOSPHOENOLPYRUVATE CARBOXYLASE"/>
    <property type="match status" value="1"/>
</dbReference>
<accession>A0A1G7C1F3</accession>
<evidence type="ECO:0000313" key="13">
    <source>
        <dbReference type="EMBL" id="MDY5153108.1"/>
    </source>
</evidence>
<evidence type="ECO:0000256" key="11">
    <source>
        <dbReference type="PROSITE-ProRule" id="PRU10111"/>
    </source>
</evidence>
<reference evidence="13" key="3">
    <citation type="submission" date="2023-10" db="EMBL/GenBank/DDBJ databases">
        <title>Whole Genome based description of the genera Actinobaculum and Actinotignum reveals a complex phylogenetic relationship within the species included in the genus Actinotignum.</title>
        <authorList>
            <person name="Jensen C.S."/>
            <person name="Dargis R."/>
            <person name="Kemp M."/>
            <person name="Christensen J.J."/>
        </authorList>
    </citation>
    <scope>NUCLEOTIDE SEQUENCE</scope>
    <source>
        <strain evidence="13">Actinobaculum_suis_CCUG19206T</strain>
    </source>
</reference>
<evidence type="ECO:0000256" key="8">
    <source>
        <dbReference type="ARBA" id="ARBA00023300"/>
    </source>
</evidence>
<dbReference type="Pfam" id="PF00311">
    <property type="entry name" value="PEPcase"/>
    <property type="match status" value="1"/>
</dbReference>
<dbReference type="InterPro" id="IPR033129">
    <property type="entry name" value="PEPCASE_His_AS"/>
</dbReference>
<keyword evidence="14" id="KW-0670">Pyruvate</keyword>
<evidence type="ECO:0000256" key="1">
    <source>
        <dbReference type="ARBA" id="ARBA00001946"/>
    </source>
</evidence>
<dbReference type="PANTHER" id="PTHR30523:SF6">
    <property type="entry name" value="PHOSPHOENOLPYRUVATE CARBOXYLASE"/>
    <property type="match status" value="1"/>
</dbReference>
<dbReference type="GO" id="GO:0015977">
    <property type="term" value="P:carbon fixation"/>
    <property type="evidence" value="ECO:0007669"/>
    <property type="project" value="UniProtKB-UniRule"/>
</dbReference>
<protein>
    <recommendedName>
        <fullName evidence="5 10">Phosphoenolpyruvate carboxylase</fullName>
        <shortName evidence="10">PEPC</shortName>
        <shortName evidence="10">PEPCase</shortName>
        <ecNumber evidence="4 10">4.1.1.31</ecNumber>
    </recommendedName>
</protein>
<dbReference type="EC" id="4.1.1.31" evidence="4 10"/>
<evidence type="ECO:0000256" key="12">
    <source>
        <dbReference type="PROSITE-ProRule" id="PRU10112"/>
    </source>
</evidence>
<feature type="active site" evidence="10 12">
    <location>
        <position position="587"/>
    </location>
</feature>
<evidence type="ECO:0000256" key="2">
    <source>
        <dbReference type="ARBA" id="ARBA00003670"/>
    </source>
</evidence>
<evidence type="ECO:0000256" key="9">
    <source>
        <dbReference type="ARBA" id="ARBA00048995"/>
    </source>
</evidence>
<proteinExistence type="inferred from homology"/>
<reference evidence="15" key="1">
    <citation type="submission" date="2016-10" db="EMBL/GenBank/DDBJ databases">
        <authorList>
            <person name="Varghese N."/>
        </authorList>
    </citation>
    <scope>NUCLEOTIDE SEQUENCE [LARGE SCALE GENOMIC DNA]</scope>
    <source>
        <strain evidence="15">DSM 20639</strain>
    </source>
</reference>
<evidence type="ECO:0000256" key="7">
    <source>
        <dbReference type="ARBA" id="ARBA00023239"/>
    </source>
</evidence>
<dbReference type="Proteomes" id="UP000182744">
    <property type="component" value="Unassembled WGS sequence"/>
</dbReference>
<keyword evidence="7 10" id="KW-0456">Lyase</keyword>
<sequence length="929" mass="104918">MSVTSFGSSENEEDVDAPLRAAVRRLTTLLGEEIEEQHGVDVLNLVERVRSASRDLDADEAASELQRGIDALPLDQVIILTRAFSQYFLFANAAEQVMRVRSIPDQDDPESWIPRAVRRIVEQCGTEALQDVVEKLDVRLVFTAHPTEAQRRALLTKLRRISEIVGETTEPESEARMRQDRELATLIESIWLTDELRRFQPTPMDEARNVMWYLRSLYLDTLPKLLTILRDELAKYGVQLADGAQPVRFGSWIGGDRDGNPYVTPQVTREVLQLQSITAIDIAIELINRSMLMLSVSSTLTGDDPELRASLEKDYEYPGLVDTIQRDMYEEEPYRIKLGVMREKLRRTGKRIREGTPHEPGYDYAEGAEIKADFQLIRDALRRHGGHRIADSELLVAQQVTEGMGLSLVTLDIREHSEKHHDLLAELCDRFISPEDKPYGKLTRKERTEFLANELATCRPLVPSTIGREDSPISAEARKTFEVFQVIKESQEIYGKDCIESYIVSMTHGADDILAVALLAREAGLVSLEGDRKHADIGFVPLLEEIPELQAAGEILTELLENPQYREIVRMRGDVQEIMLGYSDSNKDAGVVTSQWEIHRAQRELRDVAARYGIQLRLFHGRGGSVGRGGGPTYESILGEPAGVLDGTIKFTEQGEVISDKYTLPELALENLSLSVAAVMEGSTIHKTARLSRSRQDSNTEIMQYVSDEAYKAYQELAQDPDLPEYFVQSTPVEQLGDMKIGSRPSKRTTSEKGLDGLRAIPWVFGWTQSRQIVPGWYGAGSGIKAAREAGYGDALRKMQDEWVFFAATISNIEMTLKKTDLDITSYYVESLVDPKLHHIFDKIRAEYELTVEQIEWLVSENKLLSNQPVLRRTLDVRNRYLNPIHFMQVAMLKRVRANENPDSEEVQYHTRALLTTINGIAAGMRNTG</sequence>
<dbReference type="GO" id="GO:0006107">
    <property type="term" value="P:oxaloacetate metabolic process"/>
    <property type="evidence" value="ECO:0007669"/>
    <property type="project" value="UniProtKB-UniRule"/>
</dbReference>
<dbReference type="RefSeq" id="WP_074662118.1">
    <property type="nucleotide sequence ID" value="NZ_FNAU01000006.1"/>
</dbReference>
<dbReference type="EMBL" id="FNAU01000006">
    <property type="protein sequence ID" value="SDE32610.1"/>
    <property type="molecule type" value="Genomic_DNA"/>
</dbReference>
<dbReference type="GO" id="GO:0008964">
    <property type="term" value="F:phosphoenolpyruvate carboxylase activity"/>
    <property type="evidence" value="ECO:0007669"/>
    <property type="project" value="UniProtKB-UniRule"/>
</dbReference>
<evidence type="ECO:0000313" key="15">
    <source>
        <dbReference type="Proteomes" id="UP000182744"/>
    </source>
</evidence>
<gene>
    <name evidence="10 13" type="primary">ppc</name>
    <name evidence="13" type="ORF">R6G71_03460</name>
    <name evidence="14" type="ORF">SAMN05421878_10652</name>
</gene>
<dbReference type="EMBL" id="JAWNFU010000002">
    <property type="protein sequence ID" value="MDY5153108.1"/>
    <property type="molecule type" value="Genomic_DNA"/>
</dbReference>
<evidence type="ECO:0000256" key="5">
    <source>
        <dbReference type="ARBA" id="ARBA00022419"/>
    </source>
</evidence>
<dbReference type="InterPro" id="IPR015813">
    <property type="entry name" value="Pyrv/PenolPyrv_kinase-like_dom"/>
</dbReference>
<dbReference type="InterPro" id="IPR022805">
    <property type="entry name" value="PEP_COase_bac/pln-type"/>
</dbReference>
<dbReference type="Proteomes" id="UP001273799">
    <property type="component" value="Unassembled WGS sequence"/>
</dbReference>
<dbReference type="PRINTS" id="PR00150">
    <property type="entry name" value="PEPCARBXLASE"/>
</dbReference>
<comment type="catalytic activity">
    <reaction evidence="9 10">
        <text>oxaloacetate + phosphate = phosphoenolpyruvate + hydrogencarbonate</text>
        <dbReference type="Rhea" id="RHEA:28370"/>
        <dbReference type="ChEBI" id="CHEBI:16452"/>
        <dbReference type="ChEBI" id="CHEBI:17544"/>
        <dbReference type="ChEBI" id="CHEBI:43474"/>
        <dbReference type="ChEBI" id="CHEBI:58702"/>
        <dbReference type="EC" id="4.1.1.31"/>
    </reaction>
</comment>
<dbReference type="Gene3D" id="1.20.1440.90">
    <property type="entry name" value="Phosphoenolpyruvate/pyruvate domain"/>
    <property type="match status" value="1"/>
</dbReference>